<gene>
    <name evidence="2" type="ORF">AB0K95_09240</name>
</gene>
<reference evidence="2 3" key="1">
    <citation type="submission" date="2024-06" db="EMBL/GenBank/DDBJ databases">
        <title>The Natural Products Discovery Center: Release of the First 8490 Sequenced Strains for Exploring Actinobacteria Biosynthetic Diversity.</title>
        <authorList>
            <person name="Kalkreuter E."/>
            <person name="Kautsar S.A."/>
            <person name="Yang D."/>
            <person name="Bader C.D."/>
            <person name="Teijaro C.N."/>
            <person name="Fluegel L."/>
            <person name="Davis C.M."/>
            <person name="Simpson J.R."/>
            <person name="Lauterbach L."/>
            <person name="Steele A.D."/>
            <person name="Gui C."/>
            <person name="Meng S."/>
            <person name="Li G."/>
            <person name="Viehrig K."/>
            <person name="Ye F."/>
            <person name="Su P."/>
            <person name="Kiefer A.F."/>
            <person name="Nichols A."/>
            <person name="Cepeda A.J."/>
            <person name="Yan W."/>
            <person name="Fan B."/>
            <person name="Jiang Y."/>
            <person name="Adhikari A."/>
            <person name="Zheng C.-J."/>
            <person name="Schuster L."/>
            <person name="Cowan T.M."/>
            <person name="Smanski M.J."/>
            <person name="Chevrette M.G."/>
            <person name="De Carvalho L.P.S."/>
            <person name="Shen B."/>
        </authorList>
    </citation>
    <scope>NUCLEOTIDE SEQUENCE [LARGE SCALE GENOMIC DNA]</scope>
    <source>
        <strain evidence="2 3">NPDC052768</strain>
    </source>
</reference>
<protein>
    <submittedName>
        <fullName evidence="2">Carboxypeptidase regulatory-like domain-containing protein</fullName>
    </submittedName>
</protein>
<dbReference type="InterPro" id="IPR013783">
    <property type="entry name" value="Ig-like_fold"/>
</dbReference>
<feature type="chain" id="PRO_5046396886" evidence="1">
    <location>
        <begin position="25"/>
        <end position="256"/>
    </location>
</feature>
<evidence type="ECO:0000313" key="2">
    <source>
        <dbReference type="EMBL" id="MEV5245439.1"/>
    </source>
</evidence>
<keyword evidence="3" id="KW-1185">Reference proteome</keyword>
<name>A0ABV3JBL0_9ACTN</name>
<comment type="caution">
    <text evidence="2">The sequence shown here is derived from an EMBL/GenBank/DDBJ whole genome shotgun (WGS) entry which is preliminary data.</text>
</comment>
<feature type="signal peptide" evidence="1">
    <location>
        <begin position="1"/>
        <end position="24"/>
    </location>
</feature>
<evidence type="ECO:0000256" key="1">
    <source>
        <dbReference type="SAM" id="SignalP"/>
    </source>
</evidence>
<evidence type="ECO:0000313" key="3">
    <source>
        <dbReference type="Proteomes" id="UP001552527"/>
    </source>
</evidence>
<sequence length="256" mass="25200">MNRSSKAAAAVLTAAGILAGGLVAAPPTAAGERVLWGSVTIPPGRDGIVEASGLSGPALGFGSSLTLTAPAGARVTGVPLTAAGYRGEVAADGRTAAYTATSAESLWETRTFPFVLAVPADAVPGTRLDGCVLRLADAEGAERAIGGCQVTVGLPSPVLSRPESGVPLGYRPAASGTAYPGAQVTVSDQDGNEVCVDTAGADGHWNCAPGRDLPAGANRLQATATLNGVSASSEQIQIAVGSPTPETAPAAPVPPR</sequence>
<keyword evidence="1" id="KW-0732">Signal</keyword>
<accession>A0ABV3JBL0</accession>
<dbReference type="RefSeq" id="WP_364020028.1">
    <property type="nucleotide sequence ID" value="NZ_JBFATE010000003.1"/>
</dbReference>
<dbReference type="Proteomes" id="UP001552527">
    <property type="component" value="Unassembled WGS sequence"/>
</dbReference>
<proteinExistence type="predicted"/>
<dbReference type="Gene3D" id="2.60.40.10">
    <property type="entry name" value="Immunoglobulins"/>
    <property type="match status" value="1"/>
</dbReference>
<dbReference type="EMBL" id="JBFATE010000003">
    <property type="protein sequence ID" value="MEV5245439.1"/>
    <property type="molecule type" value="Genomic_DNA"/>
</dbReference>
<organism evidence="2 3">
    <name type="scientific">Streptomyces werraensis</name>
    <dbReference type="NCBI Taxonomy" id="68284"/>
    <lineage>
        <taxon>Bacteria</taxon>
        <taxon>Bacillati</taxon>
        <taxon>Actinomycetota</taxon>
        <taxon>Actinomycetes</taxon>
        <taxon>Kitasatosporales</taxon>
        <taxon>Streptomycetaceae</taxon>
        <taxon>Streptomyces</taxon>
    </lineage>
</organism>